<protein>
    <submittedName>
        <fullName evidence="1">Uncharacterized protein</fullName>
    </submittedName>
</protein>
<reference evidence="1 2" key="1">
    <citation type="submission" date="2017-06" db="EMBL/GenBank/DDBJ databases">
        <authorList>
            <person name="Kim H.J."/>
            <person name="Triplett B.A."/>
        </authorList>
    </citation>
    <scope>NUCLEOTIDE SEQUENCE [LARGE SCALE GENOMIC DNA]</scope>
    <source>
        <strain evidence="1 2">DSM 44715</strain>
    </source>
</reference>
<proteinExistence type="predicted"/>
<evidence type="ECO:0000313" key="1">
    <source>
        <dbReference type="EMBL" id="SNT42783.1"/>
    </source>
</evidence>
<dbReference type="Proteomes" id="UP000198318">
    <property type="component" value="Unassembled WGS sequence"/>
</dbReference>
<gene>
    <name evidence="1" type="ORF">SAMN05443665_10296</name>
</gene>
<dbReference type="EMBL" id="FZOR01000029">
    <property type="protein sequence ID" value="SNT42783.1"/>
    <property type="molecule type" value="Genomic_DNA"/>
</dbReference>
<evidence type="ECO:0000313" key="2">
    <source>
        <dbReference type="Proteomes" id="UP000198318"/>
    </source>
</evidence>
<keyword evidence="2" id="KW-1185">Reference proteome</keyword>
<accession>A0A239MKJ0</accession>
<dbReference type="RefSeq" id="WP_089328776.1">
    <property type="nucleotide sequence ID" value="NZ_FZOR01000029.1"/>
</dbReference>
<name>A0A239MKJ0_9ACTN</name>
<dbReference type="AlphaFoldDB" id="A0A239MKJ0"/>
<organism evidence="1 2">
    <name type="scientific">Actinomadura meyerae</name>
    <dbReference type="NCBI Taxonomy" id="240840"/>
    <lineage>
        <taxon>Bacteria</taxon>
        <taxon>Bacillati</taxon>
        <taxon>Actinomycetota</taxon>
        <taxon>Actinomycetes</taxon>
        <taxon>Streptosporangiales</taxon>
        <taxon>Thermomonosporaceae</taxon>
        <taxon>Actinomadura</taxon>
    </lineage>
</organism>
<dbReference type="OrthoDB" id="3473820at2"/>
<sequence length="165" mass="16979">MATVVRVWDDLPGPERVLIAGRAFTLRRPPGDGPVPPPCDEHLVAGPDETSPAWLACADVVVGTGGDPACAAPPGCLVAAVVTERACLLAMGGVQARLDPVMGGTCTVEDAAAYASALHAWLVTGGSPAALTRLTLVRENTVTVVRVTPVRGRRTARAGVRRAAR</sequence>